<evidence type="ECO:0000256" key="6">
    <source>
        <dbReference type="ARBA" id="ARBA00022989"/>
    </source>
</evidence>
<evidence type="ECO:0000256" key="2">
    <source>
        <dbReference type="ARBA" id="ARBA00008066"/>
    </source>
</evidence>
<gene>
    <name evidence="13" type="primary">LOC118477484</name>
</gene>
<evidence type="ECO:0000256" key="7">
    <source>
        <dbReference type="ARBA" id="ARBA00023136"/>
    </source>
</evidence>
<feature type="compositionally biased region" description="Polar residues" evidence="9">
    <location>
        <begin position="36"/>
        <end position="55"/>
    </location>
</feature>
<keyword evidence="8" id="KW-0968">Cytoplasmic vesicle</keyword>
<feature type="transmembrane region" description="Helical" evidence="10">
    <location>
        <begin position="197"/>
        <end position="215"/>
    </location>
</feature>
<evidence type="ECO:0000256" key="5">
    <source>
        <dbReference type="ARBA" id="ARBA00022775"/>
    </source>
</evidence>
<comment type="similarity">
    <text evidence="2">Belongs to the amino acid/polyamine transporter 2 family.</text>
</comment>
<evidence type="ECO:0000256" key="3">
    <source>
        <dbReference type="ARBA" id="ARBA00022448"/>
    </source>
</evidence>
<evidence type="ECO:0000256" key="1">
    <source>
        <dbReference type="ARBA" id="ARBA00004439"/>
    </source>
</evidence>
<reference evidence="13" key="1">
    <citation type="submission" date="2025-08" db="UniProtKB">
        <authorList>
            <consortium name="RefSeq"/>
        </authorList>
    </citation>
    <scope>IDENTIFICATION</scope>
</reference>
<dbReference type="PANTHER" id="PTHR22950">
    <property type="entry name" value="AMINO ACID TRANSPORTER"/>
    <property type="match status" value="1"/>
</dbReference>
<evidence type="ECO:0000256" key="4">
    <source>
        <dbReference type="ARBA" id="ARBA00022692"/>
    </source>
</evidence>
<evidence type="ECO:0000259" key="11">
    <source>
        <dbReference type="Pfam" id="PF01490"/>
    </source>
</evidence>
<dbReference type="RefSeq" id="XP_035824923.1">
    <property type="nucleotide sequence ID" value="XM_035969030.1"/>
</dbReference>
<keyword evidence="5" id="KW-0532">Neurotransmitter transport</keyword>
<evidence type="ECO:0000313" key="13">
    <source>
        <dbReference type="RefSeq" id="XP_035824923.1"/>
    </source>
</evidence>
<keyword evidence="6 10" id="KW-1133">Transmembrane helix</keyword>
<sequence length="303" mass="33444">MWSLNAAQNDEESFGSFPLPTQDHSNFESHVLKNGTFSKSGTETIGSTTSPNGDTENGGVMSHETGWSQFQDDLVLEEAEVGGDPRDKITEWQAGWNVTNAIQVARGDKDVGALQTGKPPGYVGFLTWGFGTLEVVTNNLPSPSLKLIVNLILVCKALLSYPLPYFASVELIETALFKGKPWTCFPPCMDESRRLRWWALSLRLGLVLFTCAMAVSVPHFALLMGLIGSFTGTMLSLVWPCYFHLRLRWYSMSRLARLCDILIILLGFVCGIIGIYYSAHALSRAFRGLPPQPIHSLKLPIGQ</sequence>
<dbReference type="GeneID" id="118477484"/>
<proteinExistence type="inferred from homology"/>
<keyword evidence="3" id="KW-0813">Transport</keyword>
<feature type="region of interest" description="Disordered" evidence="9">
    <location>
        <begin position="36"/>
        <end position="58"/>
    </location>
</feature>
<accession>A0ABM1VR81</accession>
<evidence type="ECO:0000313" key="12">
    <source>
        <dbReference type="Proteomes" id="UP000694888"/>
    </source>
</evidence>
<comment type="subcellular location">
    <subcellularLocation>
        <location evidence="1">Cytoplasmic vesicle membrane</location>
        <topology evidence="1">Multi-pass membrane protein</topology>
    </subcellularLocation>
</comment>
<feature type="domain" description="Amino acid transporter transmembrane" evidence="11">
    <location>
        <begin position="121"/>
        <end position="277"/>
    </location>
</feature>
<protein>
    <submittedName>
        <fullName evidence="13">Vesicular GABA transporter-like</fullName>
    </submittedName>
</protein>
<evidence type="ECO:0000256" key="10">
    <source>
        <dbReference type="SAM" id="Phobius"/>
    </source>
</evidence>
<keyword evidence="7 10" id="KW-0472">Membrane</keyword>
<feature type="transmembrane region" description="Helical" evidence="10">
    <location>
        <begin position="255"/>
        <end position="277"/>
    </location>
</feature>
<evidence type="ECO:0000256" key="9">
    <source>
        <dbReference type="SAM" id="MobiDB-lite"/>
    </source>
</evidence>
<dbReference type="InterPro" id="IPR013057">
    <property type="entry name" value="AA_transpt_TM"/>
</dbReference>
<keyword evidence="4 10" id="KW-0812">Transmembrane</keyword>
<organism evidence="12 13">
    <name type="scientific">Aplysia californica</name>
    <name type="common">California sea hare</name>
    <dbReference type="NCBI Taxonomy" id="6500"/>
    <lineage>
        <taxon>Eukaryota</taxon>
        <taxon>Metazoa</taxon>
        <taxon>Spiralia</taxon>
        <taxon>Lophotrochozoa</taxon>
        <taxon>Mollusca</taxon>
        <taxon>Gastropoda</taxon>
        <taxon>Heterobranchia</taxon>
        <taxon>Euthyneura</taxon>
        <taxon>Tectipleura</taxon>
        <taxon>Aplysiida</taxon>
        <taxon>Aplysioidea</taxon>
        <taxon>Aplysiidae</taxon>
        <taxon>Aplysia</taxon>
    </lineage>
</organism>
<dbReference type="PANTHER" id="PTHR22950:SF689">
    <property type="entry name" value="VESICULAR INHIBITORY AMINO ACID TRANSPORTER"/>
    <property type="match status" value="1"/>
</dbReference>
<evidence type="ECO:0000256" key="8">
    <source>
        <dbReference type="ARBA" id="ARBA00023329"/>
    </source>
</evidence>
<keyword evidence="12" id="KW-1185">Reference proteome</keyword>
<feature type="transmembrane region" description="Helical" evidence="10">
    <location>
        <begin position="221"/>
        <end position="243"/>
    </location>
</feature>
<name>A0ABM1VR81_APLCA</name>
<dbReference type="Proteomes" id="UP000694888">
    <property type="component" value="Unplaced"/>
</dbReference>
<dbReference type="Pfam" id="PF01490">
    <property type="entry name" value="Aa_trans"/>
    <property type="match status" value="1"/>
</dbReference>